<dbReference type="InterPro" id="IPR027417">
    <property type="entry name" value="P-loop_NTPase"/>
</dbReference>
<accession>A0A8B2NKR3</accession>
<organism evidence="2 3">
    <name type="scientific">Acuticoccus sediminis</name>
    <dbReference type="NCBI Taxonomy" id="2184697"/>
    <lineage>
        <taxon>Bacteria</taxon>
        <taxon>Pseudomonadati</taxon>
        <taxon>Pseudomonadota</taxon>
        <taxon>Alphaproteobacteria</taxon>
        <taxon>Hyphomicrobiales</taxon>
        <taxon>Amorphaceae</taxon>
        <taxon>Acuticoccus</taxon>
    </lineage>
</organism>
<feature type="region of interest" description="Disordered" evidence="1">
    <location>
        <begin position="284"/>
        <end position="318"/>
    </location>
</feature>
<dbReference type="OrthoDB" id="7540582at2"/>
<evidence type="ECO:0000313" key="2">
    <source>
        <dbReference type="EMBL" id="RAH96543.1"/>
    </source>
</evidence>
<proteinExistence type="predicted"/>
<dbReference type="SUPFAM" id="SSF52540">
    <property type="entry name" value="P-loop containing nucleoside triphosphate hydrolases"/>
    <property type="match status" value="1"/>
</dbReference>
<reference evidence="2 3" key="1">
    <citation type="submission" date="2018-05" db="EMBL/GenBank/DDBJ databases">
        <title>Acuticoccus sediminis sp. nov., isolated from deep-sea sediment of Indian Ocean.</title>
        <authorList>
            <person name="Liu X."/>
            <person name="Lai Q."/>
            <person name="Du Y."/>
            <person name="Sun F."/>
            <person name="Zhang X."/>
            <person name="Wang S."/>
            <person name="Shao Z."/>
        </authorList>
    </citation>
    <scope>NUCLEOTIDE SEQUENCE [LARGE SCALE GENOMIC DNA]</scope>
    <source>
        <strain evidence="2 3">PTG4-2</strain>
    </source>
</reference>
<comment type="caution">
    <text evidence="2">The sequence shown here is derived from an EMBL/GenBank/DDBJ whole genome shotgun (WGS) entry which is preliminary data.</text>
</comment>
<evidence type="ECO:0000256" key="1">
    <source>
        <dbReference type="SAM" id="MobiDB-lite"/>
    </source>
</evidence>
<name>A0A8B2NKR3_9HYPH</name>
<dbReference type="Gene3D" id="3.40.50.300">
    <property type="entry name" value="P-loop containing nucleotide triphosphate hydrolases"/>
    <property type="match status" value="1"/>
</dbReference>
<dbReference type="RefSeq" id="WP_111352412.1">
    <property type="nucleotide sequence ID" value="NZ_QHHQ01000012.1"/>
</dbReference>
<feature type="compositionally biased region" description="Pro residues" evidence="1">
    <location>
        <begin position="288"/>
        <end position="300"/>
    </location>
</feature>
<dbReference type="Proteomes" id="UP000249590">
    <property type="component" value="Unassembled WGS sequence"/>
</dbReference>
<protein>
    <recommendedName>
        <fullName evidence="4">Sulfotransferase family protein</fullName>
    </recommendedName>
</protein>
<sequence>MRVTTIFHVGMGKTGTTSLQRALAASGEVLAAQKARYLGMWFERLGPGHEGFVGLRGLGQADAATQRALAARLAADLVAEADAEGTATFVHSNESIFERGKALTPFFTRLAEEVDLRILVYLRPPREWLPSAFAQWGVLHKTQVGPVPAFAELAPKLIRTYDAIRAWQEAFAPALTVRPFGAGTEIVADFTAATGIALAPEPTRHQSRPEPVEMLLRGLFNDRFRPPVLPNEFNAAVLKGTQSPLPSVARMAALLEDHAGMEEIIAARRDTFAFIEAEFGIAMLSAPPSDPPSDPSPGADPPDHDGPAGGAAPGSDGRDRLLDALVELTLAQSIRIRRLESAVDALEKSLAERS</sequence>
<gene>
    <name evidence="2" type="ORF">DLJ53_32045</name>
</gene>
<evidence type="ECO:0008006" key="4">
    <source>
        <dbReference type="Google" id="ProtNLM"/>
    </source>
</evidence>
<dbReference type="EMBL" id="QHHQ01000012">
    <property type="protein sequence ID" value="RAH96543.1"/>
    <property type="molecule type" value="Genomic_DNA"/>
</dbReference>
<keyword evidence="3" id="KW-1185">Reference proteome</keyword>
<dbReference type="AlphaFoldDB" id="A0A8B2NKR3"/>
<evidence type="ECO:0000313" key="3">
    <source>
        <dbReference type="Proteomes" id="UP000249590"/>
    </source>
</evidence>